<sequence length="112" mass="12871">MITVLRLFFILVLLSMLAVTSWASMECALWKTPQEVATHPWFIATLLDTYWGFLTFYCWVAYKETSWLARLAWLLGILLLGNIAMAIYMLIVLFKVPADAKIEDVLLRGRPA</sequence>
<keyword evidence="1" id="KW-0472">Membrane</keyword>
<dbReference type="Proteomes" id="UP000321577">
    <property type="component" value="Unassembled WGS sequence"/>
</dbReference>
<protein>
    <recommendedName>
        <fullName evidence="4">DUF1475 domain-containing protein</fullName>
    </recommendedName>
</protein>
<accession>A0A512M994</accession>
<dbReference type="OrthoDB" id="194531at2"/>
<dbReference type="Pfam" id="PF07343">
    <property type="entry name" value="DUF1475"/>
    <property type="match status" value="1"/>
</dbReference>
<dbReference type="RefSeq" id="WP_146850496.1">
    <property type="nucleotide sequence ID" value="NZ_BKAG01000013.1"/>
</dbReference>
<feature type="transmembrane region" description="Helical" evidence="1">
    <location>
        <begin position="39"/>
        <end position="60"/>
    </location>
</feature>
<feature type="transmembrane region" description="Helical" evidence="1">
    <location>
        <begin position="72"/>
        <end position="94"/>
    </location>
</feature>
<dbReference type="AlphaFoldDB" id="A0A512M994"/>
<reference evidence="2 3" key="1">
    <citation type="submission" date="2019-07" db="EMBL/GenBank/DDBJ databases">
        <title>Whole genome shotgun sequence of Brevifollis gellanilyticus NBRC 108608.</title>
        <authorList>
            <person name="Hosoyama A."/>
            <person name="Uohara A."/>
            <person name="Ohji S."/>
            <person name="Ichikawa N."/>
        </authorList>
    </citation>
    <scope>NUCLEOTIDE SEQUENCE [LARGE SCALE GENOMIC DNA]</scope>
    <source>
        <strain evidence="2 3">NBRC 108608</strain>
    </source>
</reference>
<keyword evidence="3" id="KW-1185">Reference proteome</keyword>
<dbReference type="InterPro" id="IPR009943">
    <property type="entry name" value="DUF1475"/>
</dbReference>
<evidence type="ECO:0008006" key="4">
    <source>
        <dbReference type="Google" id="ProtNLM"/>
    </source>
</evidence>
<dbReference type="EMBL" id="BKAG01000013">
    <property type="protein sequence ID" value="GEP42911.1"/>
    <property type="molecule type" value="Genomic_DNA"/>
</dbReference>
<evidence type="ECO:0000256" key="1">
    <source>
        <dbReference type="SAM" id="Phobius"/>
    </source>
</evidence>
<keyword evidence="1" id="KW-0812">Transmembrane</keyword>
<proteinExistence type="predicted"/>
<keyword evidence="1" id="KW-1133">Transmembrane helix</keyword>
<evidence type="ECO:0000313" key="2">
    <source>
        <dbReference type="EMBL" id="GEP42911.1"/>
    </source>
</evidence>
<organism evidence="2 3">
    <name type="scientific">Brevifollis gellanilyticus</name>
    <dbReference type="NCBI Taxonomy" id="748831"/>
    <lineage>
        <taxon>Bacteria</taxon>
        <taxon>Pseudomonadati</taxon>
        <taxon>Verrucomicrobiota</taxon>
        <taxon>Verrucomicrobiia</taxon>
        <taxon>Verrucomicrobiales</taxon>
        <taxon>Verrucomicrobiaceae</taxon>
    </lineage>
</organism>
<gene>
    <name evidence="2" type="ORF">BGE01nite_22020</name>
</gene>
<evidence type="ECO:0000313" key="3">
    <source>
        <dbReference type="Proteomes" id="UP000321577"/>
    </source>
</evidence>
<name>A0A512M994_9BACT</name>
<comment type="caution">
    <text evidence="2">The sequence shown here is derived from an EMBL/GenBank/DDBJ whole genome shotgun (WGS) entry which is preliminary data.</text>
</comment>